<evidence type="ECO:0000256" key="8">
    <source>
        <dbReference type="ARBA" id="ARBA00023136"/>
    </source>
</evidence>
<evidence type="ECO:0000256" key="1">
    <source>
        <dbReference type="ARBA" id="ARBA00004429"/>
    </source>
</evidence>
<feature type="transmembrane region" description="Helical" evidence="9">
    <location>
        <begin position="150"/>
        <end position="180"/>
    </location>
</feature>
<dbReference type="PANTHER" id="PTHR30413">
    <property type="entry name" value="INNER MEMBRANE TRANSPORT PERMEASE"/>
    <property type="match status" value="1"/>
</dbReference>
<feature type="domain" description="ABC transmembrane type-2" evidence="10">
    <location>
        <begin position="76"/>
        <end position="298"/>
    </location>
</feature>
<feature type="transmembrane region" description="Helical" evidence="9">
    <location>
        <begin position="219"/>
        <end position="241"/>
    </location>
</feature>
<proteinExistence type="inferred from homology"/>
<sequence length="306" mass="34020">MSTLFSKTSSANAEKAATPVDAPAASGTIAKESERLIVLAPGRAERNYWSDLWRYRELFAILAWRDVAVRYKQTAIGMGWALIRPFVAMVVFTIIFGRLAGLPTEGDAPYPIMVFAGMLPWFLFSSILSDASGSLIGNANLISKVYFPRLVIPAAAAVVALTDFLVNLLMLAALMIWYGFLPGWRVLLLPAFVLLAIMASLGPALWITALNVKYRDFRYIIPFIVQFGVYVSPVGFSSSVIPENWRFFYSLNPVVGVIDGFRWCLLAGESRIYLPGFLASLCVVALFLWHGVRYFRATERTFADMV</sequence>
<dbReference type="InterPro" id="IPR013525">
    <property type="entry name" value="ABC2_TM"/>
</dbReference>
<keyword evidence="3 9" id="KW-0813">Transport</keyword>
<evidence type="ECO:0000313" key="11">
    <source>
        <dbReference type="EMBL" id="MEF3364976.1"/>
    </source>
</evidence>
<dbReference type="RefSeq" id="WP_332079861.1">
    <property type="nucleotide sequence ID" value="NZ_JAZHYN010000001.1"/>
</dbReference>
<feature type="transmembrane region" description="Helical" evidence="9">
    <location>
        <begin position="186"/>
        <end position="207"/>
    </location>
</feature>
<name>A0ABU7XEQ0_9HYPH</name>
<keyword evidence="5" id="KW-0997">Cell inner membrane</keyword>
<evidence type="ECO:0000256" key="5">
    <source>
        <dbReference type="ARBA" id="ARBA00022519"/>
    </source>
</evidence>
<keyword evidence="4 9" id="KW-1003">Cell membrane</keyword>
<feature type="transmembrane region" description="Helical" evidence="9">
    <location>
        <begin position="272"/>
        <end position="292"/>
    </location>
</feature>
<evidence type="ECO:0000256" key="9">
    <source>
        <dbReference type="RuleBase" id="RU361157"/>
    </source>
</evidence>
<reference evidence="11 12" key="1">
    <citation type="submission" date="2024-02" db="EMBL/GenBank/DDBJ databases">
        <authorList>
            <person name="Grouzdev D."/>
        </authorList>
    </citation>
    <scope>NUCLEOTIDE SEQUENCE [LARGE SCALE GENOMIC DNA]</scope>
    <source>
        <strain evidence="11 12">9N</strain>
    </source>
</reference>
<gene>
    <name evidence="11" type="ORF">V3H18_00345</name>
</gene>
<feature type="transmembrane region" description="Helical" evidence="9">
    <location>
        <begin position="75"/>
        <end position="96"/>
    </location>
</feature>
<dbReference type="EMBL" id="JAZHYN010000001">
    <property type="protein sequence ID" value="MEF3364976.1"/>
    <property type="molecule type" value="Genomic_DNA"/>
</dbReference>
<keyword evidence="7 9" id="KW-1133">Transmembrane helix</keyword>
<evidence type="ECO:0000256" key="2">
    <source>
        <dbReference type="ARBA" id="ARBA00007783"/>
    </source>
</evidence>
<evidence type="ECO:0000256" key="7">
    <source>
        <dbReference type="ARBA" id="ARBA00022989"/>
    </source>
</evidence>
<dbReference type="PROSITE" id="PS51012">
    <property type="entry name" value="ABC_TM2"/>
    <property type="match status" value="1"/>
</dbReference>
<evidence type="ECO:0000256" key="4">
    <source>
        <dbReference type="ARBA" id="ARBA00022475"/>
    </source>
</evidence>
<protein>
    <recommendedName>
        <fullName evidence="9">Transport permease protein</fullName>
    </recommendedName>
</protein>
<dbReference type="InterPro" id="IPR047817">
    <property type="entry name" value="ABC2_TM_bact-type"/>
</dbReference>
<comment type="subcellular location">
    <subcellularLocation>
        <location evidence="1 9">Cell inner membrane</location>
        <topology evidence="1 9">Multi-pass membrane protein</topology>
    </subcellularLocation>
</comment>
<keyword evidence="6 9" id="KW-0812">Transmembrane</keyword>
<organism evidence="11 12">
    <name type="scientific">Methylocystis borbori</name>
    <dbReference type="NCBI Taxonomy" id="3118750"/>
    <lineage>
        <taxon>Bacteria</taxon>
        <taxon>Pseudomonadati</taxon>
        <taxon>Pseudomonadota</taxon>
        <taxon>Alphaproteobacteria</taxon>
        <taxon>Hyphomicrobiales</taxon>
        <taxon>Methylocystaceae</taxon>
        <taxon>Methylocystis</taxon>
    </lineage>
</organism>
<evidence type="ECO:0000256" key="6">
    <source>
        <dbReference type="ARBA" id="ARBA00022692"/>
    </source>
</evidence>
<dbReference type="Proteomes" id="UP001350748">
    <property type="component" value="Unassembled WGS sequence"/>
</dbReference>
<dbReference type="Pfam" id="PF01061">
    <property type="entry name" value="ABC2_membrane"/>
    <property type="match status" value="1"/>
</dbReference>
<keyword evidence="12" id="KW-1185">Reference proteome</keyword>
<evidence type="ECO:0000259" key="10">
    <source>
        <dbReference type="PROSITE" id="PS51012"/>
    </source>
</evidence>
<accession>A0ABU7XEQ0</accession>
<comment type="similarity">
    <text evidence="2 9">Belongs to the ABC-2 integral membrane protein family.</text>
</comment>
<evidence type="ECO:0000313" key="12">
    <source>
        <dbReference type="Proteomes" id="UP001350748"/>
    </source>
</evidence>
<keyword evidence="8 9" id="KW-0472">Membrane</keyword>
<evidence type="ECO:0000256" key="3">
    <source>
        <dbReference type="ARBA" id="ARBA00022448"/>
    </source>
</evidence>
<comment type="caution">
    <text evidence="11">The sequence shown here is derived from an EMBL/GenBank/DDBJ whole genome shotgun (WGS) entry which is preliminary data.</text>
</comment>
<feature type="transmembrane region" description="Helical" evidence="9">
    <location>
        <begin position="108"/>
        <end position="129"/>
    </location>
</feature>
<dbReference type="PANTHER" id="PTHR30413:SF8">
    <property type="entry name" value="TRANSPORT PERMEASE PROTEIN"/>
    <property type="match status" value="1"/>
</dbReference>